<sequence>MPASCVLQASELGMTSAFYKYILTTMDFPILHLDGIVEDSSNILGFSMFNTSHPFYPEFVRSLNMSWRENCEASTYPGPAVEYDGLTGRVEFNSKGQRTNYTLRILEKSRQGHREIGVWYSNRTLAMNATTLDINLSQTLANKTLVVTTILGESLLELSDMLGAPALSPAPCCFLPGGQGGETHRTWGAGSCLEQLGFVAAGSLARWHPLSGRSPSVTVRELLT</sequence>
<protein>
    <submittedName>
        <fullName evidence="2">Glutamate receptor ionotropic, kainate 5 isoform X6</fullName>
    </submittedName>
</protein>
<evidence type="ECO:0000313" key="3">
    <source>
        <dbReference type="Proteomes" id="UP001165941"/>
    </source>
</evidence>
<proteinExistence type="predicted"/>
<reference evidence="2" key="1">
    <citation type="submission" date="2018-05" db="EMBL/GenBank/DDBJ databases">
        <authorList>
            <person name="Pedro S.L.S."/>
            <person name="Freitas R.C."/>
            <person name="Barreto A.S."/>
            <person name="Lima A.O.S."/>
        </authorList>
    </citation>
    <scope>NUCLEOTIDE SEQUENCE</scope>
    <source>
        <strain evidence="2">BP203</strain>
        <tissue evidence="2">Muscle</tissue>
    </source>
</reference>
<evidence type="ECO:0000256" key="1">
    <source>
        <dbReference type="ARBA" id="ARBA00022729"/>
    </source>
</evidence>
<evidence type="ECO:0000313" key="2">
    <source>
        <dbReference type="EMBL" id="NIG61881.1"/>
    </source>
</evidence>
<accession>A0ABX0S9T4</accession>
<organism evidence="2 3">
    <name type="scientific">Pontoporia blainvillei</name>
    <name type="common">Franciscana</name>
    <name type="synonym">Delphinus blainvillei</name>
    <dbReference type="NCBI Taxonomy" id="48723"/>
    <lineage>
        <taxon>Eukaryota</taxon>
        <taxon>Metazoa</taxon>
        <taxon>Chordata</taxon>
        <taxon>Craniata</taxon>
        <taxon>Vertebrata</taxon>
        <taxon>Euteleostomi</taxon>
        <taxon>Mammalia</taxon>
        <taxon>Eutheria</taxon>
        <taxon>Laurasiatheria</taxon>
        <taxon>Artiodactyla</taxon>
        <taxon>Whippomorpha</taxon>
        <taxon>Cetacea</taxon>
        <taxon>Odontoceti</taxon>
        <taxon>Pontoporiidae</taxon>
        <taxon>Pontoporia</taxon>
    </lineage>
</organism>
<keyword evidence="2" id="KW-0675">Receptor</keyword>
<dbReference type="Proteomes" id="UP001165941">
    <property type="component" value="Unassembled WGS sequence"/>
</dbReference>
<keyword evidence="3" id="KW-1185">Reference proteome</keyword>
<keyword evidence="1" id="KW-0732">Signal</keyword>
<gene>
    <name evidence="2" type="ORF">BU61_11220</name>
</gene>
<name>A0ABX0S9T4_PONBL</name>
<dbReference type="SUPFAM" id="SSF53822">
    <property type="entry name" value="Periplasmic binding protein-like I"/>
    <property type="match status" value="1"/>
</dbReference>
<dbReference type="EMBL" id="PGGH01380768">
    <property type="protein sequence ID" value="NIG61881.1"/>
    <property type="molecule type" value="Genomic_DNA"/>
</dbReference>
<dbReference type="Gene3D" id="3.40.50.2300">
    <property type="match status" value="3"/>
</dbReference>
<comment type="caution">
    <text evidence="2">The sequence shown here is derived from an EMBL/GenBank/DDBJ whole genome shotgun (WGS) entry which is preliminary data.</text>
</comment>
<dbReference type="InterPro" id="IPR028082">
    <property type="entry name" value="Peripla_BP_I"/>
</dbReference>